<dbReference type="SUPFAM" id="SSF82689">
    <property type="entry name" value="Mechanosensitive channel protein MscS (YggB), C-terminal domain"/>
    <property type="match status" value="1"/>
</dbReference>
<dbReference type="SUPFAM" id="SSF82861">
    <property type="entry name" value="Mechanosensitive channel protein MscS (YggB), transmembrane region"/>
    <property type="match status" value="1"/>
</dbReference>
<evidence type="ECO:0000256" key="4">
    <source>
        <dbReference type="ARBA" id="ARBA00022692"/>
    </source>
</evidence>
<comment type="subcellular location">
    <subcellularLocation>
        <location evidence="1">Cell membrane</location>
        <topology evidence="1">Multi-pass membrane protein</topology>
    </subcellularLocation>
</comment>
<evidence type="ECO:0000313" key="11">
    <source>
        <dbReference type="EMBL" id="EHM09526.1"/>
    </source>
</evidence>
<dbReference type="InterPro" id="IPR010920">
    <property type="entry name" value="LSM_dom_sf"/>
</dbReference>
<feature type="domain" description="Mechanosensitive ion channel transmembrane helices 2/3" evidence="10">
    <location>
        <begin position="75"/>
        <end position="107"/>
    </location>
</feature>
<evidence type="ECO:0000256" key="2">
    <source>
        <dbReference type="ARBA" id="ARBA00008017"/>
    </source>
</evidence>
<dbReference type="Gene3D" id="2.30.30.60">
    <property type="match status" value="1"/>
</dbReference>
<dbReference type="eggNOG" id="COG0668">
    <property type="taxonomic scope" value="Bacteria"/>
</dbReference>
<accession>H0UPB3</accession>
<feature type="domain" description="Mechanosensitive ion channel MscS" evidence="8">
    <location>
        <begin position="109"/>
        <end position="172"/>
    </location>
</feature>
<evidence type="ECO:0000259" key="9">
    <source>
        <dbReference type="Pfam" id="PF21082"/>
    </source>
</evidence>
<keyword evidence="4 7" id="KW-0812">Transmembrane</keyword>
<dbReference type="GO" id="GO:0008381">
    <property type="term" value="F:mechanosensitive monoatomic ion channel activity"/>
    <property type="evidence" value="ECO:0007669"/>
    <property type="project" value="InterPro"/>
</dbReference>
<evidence type="ECO:0000313" key="12">
    <source>
        <dbReference type="Proteomes" id="UP000005730"/>
    </source>
</evidence>
<keyword evidence="12" id="KW-1185">Reference proteome</keyword>
<dbReference type="Gene3D" id="1.10.287.1260">
    <property type="match status" value="1"/>
</dbReference>
<evidence type="ECO:0000256" key="3">
    <source>
        <dbReference type="ARBA" id="ARBA00022475"/>
    </source>
</evidence>
<name>H0UPB3_9BACT</name>
<dbReference type="SUPFAM" id="SSF50182">
    <property type="entry name" value="Sm-like ribonucleoproteins"/>
    <property type="match status" value="1"/>
</dbReference>
<dbReference type="Pfam" id="PF21088">
    <property type="entry name" value="MS_channel_1st"/>
    <property type="match status" value="1"/>
</dbReference>
<keyword evidence="5 7" id="KW-1133">Transmembrane helix</keyword>
<evidence type="ECO:0000259" key="10">
    <source>
        <dbReference type="Pfam" id="PF21088"/>
    </source>
</evidence>
<dbReference type="Pfam" id="PF00924">
    <property type="entry name" value="MS_channel_2nd"/>
    <property type="match status" value="1"/>
</dbReference>
<evidence type="ECO:0000256" key="7">
    <source>
        <dbReference type="SAM" id="Phobius"/>
    </source>
</evidence>
<keyword evidence="6 7" id="KW-0472">Membrane</keyword>
<dbReference type="Pfam" id="PF21082">
    <property type="entry name" value="MS_channel_3rd"/>
    <property type="match status" value="1"/>
</dbReference>
<dbReference type="Proteomes" id="UP000005730">
    <property type="component" value="Chromosome"/>
</dbReference>
<dbReference type="RefSeq" id="WP_006583020.1">
    <property type="nucleotide sequence ID" value="NZ_CM001377.1"/>
</dbReference>
<dbReference type="InterPro" id="IPR049278">
    <property type="entry name" value="MS_channel_C"/>
</dbReference>
<dbReference type="InterPro" id="IPR006685">
    <property type="entry name" value="MscS_channel_2nd"/>
</dbReference>
<proteinExistence type="inferred from homology"/>
<dbReference type="Gene3D" id="3.30.70.100">
    <property type="match status" value="1"/>
</dbReference>
<dbReference type="PANTHER" id="PTHR30460:SF0">
    <property type="entry name" value="MODERATE CONDUCTANCE MECHANOSENSITIVE CHANNEL YBIO"/>
    <property type="match status" value="1"/>
</dbReference>
<evidence type="ECO:0000256" key="1">
    <source>
        <dbReference type="ARBA" id="ARBA00004651"/>
    </source>
</evidence>
<dbReference type="STRING" id="926567.TheveDRAFT_0357"/>
<dbReference type="HOGENOM" id="CLU_037945_8_2_0"/>
<dbReference type="InterPro" id="IPR011014">
    <property type="entry name" value="MscS_channel_TM-2"/>
</dbReference>
<dbReference type="AlphaFoldDB" id="H0UPB3"/>
<organism evidence="11 12">
    <name type="scientific">Thermanaerovibrio velox DSM 12556</name>
    <dbReference type="NCBI Taxonomy" id="926567"/>
    <lineage>
        <taxon>Bacteria</taxon>
        <taxon>Thermotogati</taxon>
        <taxon>Synergistota</taxon>
        <taxon>Synergistia</taxon>
        <taxon>Synergistales</taxon>
        <taxon>Synergistaceae</taxon>
        <taxon>Thermanaerovibrio</taxon>
    </lineage>
</organism>
<comment type="similarity">
    <text evidence="2">Belongs to the MscS (TC 1.A.23) family.</text>
</comment>
<dbReference type="PANTHER" id="PTHR30460">
    <property type="entry name" value="MODERATE CONDUCTANCE MECHANOSENSITIVE CHANNEL YBIO"/>
    <property type="match status" value="1"/>
</dbReference>
<keyword evidence="3" id="KW-1003">Cell membrane</keyword>
<dbReference type="InterPro" id="IPR011066">
    <property type="entry name" value="MscS_channel_C_sf"/>
</dbReference>
<dbReference type="InterPro" id="IPR023408">
    <property type="entry name" value="MscS_beta-dom_sf"/>
</dbReference>
<dbReference type="GO" id="GO:0005886">
    <property type="term" value="C:plasma membrane"/>
    <property type="evidence" value="ECO:0007669"/>
    <property type="project" value="UniProtKB-SubCell"/>
</dbReference>
<sequence>MKGKLLAMADLLWWDFLGVLDDLVLWSALYWLIKRFIRHGIGIARGRAKSEGDLKRLDTLERVGLSTLRTFVAVAVALSMLDAVGVNVKALLAGMGVAGLGISLAAQSMIKDFICGILILLEDQFNVGDVVTIGSFSGVVESFKLRVTHLRNLDGELIVIPNGQITTVVNQTKGWSVAKVEVGIPYESNPGEAMEVMEECGRALMGEMGDVVLEPPSIQGIVEFRESCITLRALIKTQPGRHWEVGRRYRMLLKEAFQRSGISFPYPRLDVEIRGSHRGSNTPIP</sequence>
<dbReference type="InterPro" id="IPR045276">
    <property type="entry name" value="YbiO_bact"/>
</dbReference>
<feature type="domain" description="Mechanosensitive ion channel MscS C-terminal" evidence="9">
    <location>
        <begin position="179"/>
        <end position="264"/>
    </location>
</feature>
<dbReference type="EMBL" id="CM001377">
    <property type="protein sequence ID" value="EHM09526.1"/>
    <property type="molecule type" value="Genomic_DNA"/>
</dbReference>
<gene>
    <name evidence="11" type="ORF">TheveDRAFT_0357</name>
</gene>
<feature type="transmembrane region" description="Helical" evidence="7">
    <location>
        <begin position="12"/>
        <end position="33"/>
    </location>
</feature>
<dbReference type="InterPro" id="IPR049142">
    <property type="entry name" value="MS_channel_1st"/>
</dbReference>
<reference evidence="11 12" key="1">
    <citation type="submission" date="2011-10" db="EMBL/GenBank/DDBJ databases">
        <title>The Noncontiguous Finished genome of Thermanaerovibrio velox DSM 12556.</title>
        <authorList>
            <consortium name="US DOE Joint Genome Institute (JGI-PGF)"/>
            <person name="Lucas S."/>
            <person name="Copeland A."/>
            <person name="Lapidus A."/>
            <person name="Glavina del Rio T."/>
            <person name="Dalin E."/>
            <person name="Tice H."/>
            <person name="Bruce D."/>
            <person name="Goodwin L."/>
            <person name="Pitluck S."/>
            <person name="Peters L."/>
            <person name="Mikhailova N."/>
            <person name="Teshima H."/>
            <person name="Kyrpides N."/>
            <person name="Mavromatis K."/>
            <person name="Ivanova N."/>
            <person name="Markowitz V."/>
            <person name="Cheng J.-F."/>
            <person name="Hugenholtz P."/>
            <person name="Woyke T."/>
            <person name="Wu D."/>
            <person name="Spring S."/>
            <person name="Brambilla E.-M."/>
            <person name="Klenk H.-P."/>
            <person name="Eisen J.A."/>
        </authorList>
    </citation>
    <scope>NUCLEOTIDE SEQUENCE [LARGE SCALE GENOMIC DNA]</scope>
    <source>
        <strain evidence="11 12">DSM 12556</strain>
    </source>
</reference>
<evidence type="ECO:0000256" key="6">
    <source>
        <dbReference type="ARBA" id="ARBA00023136"/>
    </source>
</evidence>
<evidence type="ECO:0000256" key="5">
    <source>
        <dbReference type="ARBA" id="ARBA00022989"/>
    </source>
</evidence>
<dbReference type="FunFam" id="2.30.30.60:FF:000001">
    <property type="entry name" value="MscS Mechanosensitive ion channel"/>
    <property type="match status" value="1"/>
</dbReference>
<evidence type="ECO:0000259" key="8">
    <source>
        <dbReference type="Pfam" id="PF00924"/>
    </source>
</evidence>
<protein>
    <submittedName>
        <fullName evidence="11">Small-conductance mechanosensitive channel</fullName>
    </submittedName>
</protein>
<feature type="transmembrane region" description="Helical" evidence="7">
    <location>
        <begin position="90"/>
        <end position="110"/>
    </location>
</feature>